<feature type="transmembrane region" description="Helical" evidence="6">
    <location>
        <begin position="352"/>
        <end position="375"/>
    </location>
</feature>
<accession>A0A239JV95</accession>
<feature type="domain" description="Major facilitator superfamily (MFS) profile" evidence="7">
    <location>
        <begin position="13"/>
        <end position="421"/>
    </location>
</feature>
<dbReference type="InterPro" id="IPR011701">
    <property type="entry name" value="MFS"/>
</dbReference>
<dbReference type="PANTHER" id="PTHR23505:SF79">
    <property type="entry name" value="PROTEIN SPINSTER"/>
    <property type="match status" value="1"/>
</dbReference>
<feature type="transmembrane region" description="Helical" evidence="6">
    <location>
        <begin position="166"/>
        <end position="188"/>
    </location>
</feature>
<dbReference type="OrthoDB" id="7442224at2"/>
<keyword evidence="5 6" id="KW-0472">Membrane</keyword>
<organism evidence="8 9">
    <name type="scientific">Sphingopyxis indica</name>
    <dbReference type="NCBI Taxonomy" id="436663"/>
    <lineage>
        <taxon>Bacteria</taxon>
        <taxon>Pseudomonadati</taxon>
        <taxon>Pseudomonadota</taxon>
        <taxon>Alphaproteobacteria</taxon>
        <taxon>Sphingomonadales</taxon>
        <taxon>Sphingomonadaceae</taxon>
        <taxon>Sphingopyxis</taxon>
    </lineage>
</organism>
<dbReference type="InterPro" id="IPR044770">
    <property type="entry name" value="MFS_spinster-like"/>
</dbReference>
<feature type="transmembrane region" description="Helical" evidence="6">
    <location>
        <begin position="317"/>
        <end position="340"/>
    </location>
</feature>
<evidence type="ECO:0000256" key="2">
    <source>
        <dbReference type="ARBA" id="ARBA00022448"/>
    </source>
</evidence>
<feature type="transmembrane region" description="Helical" evidence="6">
    <location>
        <begin position="292"/>
        <end position="311"/>
    </location>
</feature>
<dbReference type="AlphaFoldDB" id="A0A239JV95"/>
<gene>
    <name evidence="8" type="ORF">SAMN06295955_11193</name>
</gene>
<dbReference type="GO" id="GO:0016020">
    <property type="term" value="C:membrane"/>
    <property type="evidence" value="ECO:0007669"/>
    <property type="project" value="UniProtKB-SubCell"/>
</dbReference>
<dbReference type="Gene3D" id="1.20.1250.20">
    <property type="entry name" value="MFS general substrate transporter like domains"/>
    <property type="match status" value="1"/>
</dbReference>
<evidence type="ECO:0000313" key="8">
    <source>
        <dbReference type="EMBL" id="SNT09715.1"/>
    </source>
</evidence>
<feature type="transmembrane region" description="Helical" evidence="6">
    <location>
        <begin position="12"/>
        <end position="34"/>
    </location>
</feature>
<evidence type="ECO:0000313" key="9">
    <source>
        <dbReference type="Proteomes" id="UP000198339"/>
    </source>
</evidence>
<feature type="transmembrane region" description="Helical" evidence="6">
    <location>
        <begin position="80"/>
        <end position="99"/>
    </location>
</feature>
<feature type="transmembrane region" description="Helical" evidence="6">
    <location>
        <begin position="259"/>
        <end position="280"/>
    </location>
</feature>
<feature type="transmembrane region" description="Helical" evidence="6">
    <location>
        <begin position="221"/>
        <end position="247"/>
    </location>
</feature>
<sequence length="428" mass="44600">MTQQSKATDPRLALGLLLAVYSFNFIDRTVISILQEPIKADLGLSDTRLGLISGTAFALFYSVLGVPVARIAEWVDRPRIIAVALASWSAMTMLCGVATNFFQLFLFRVGVGIGEAGGTPPAHALIADLFPTERRATAISIYSLGVPLGILFGAVAGGALGEALGWRAALMLMGAPGLLLALLVLIVIRDPRSAAQAAAADRAAVPPLRAVLTHLLARRAFIHLTIGITAASTAGYGILAFTAPFFMRQFDMGLASAGYTTGLIWGVAAGVGTLLGGLLVDRAMRRDRRFGAWIPAAGLALAAPLSIAAYLQNMREAVIALLLVSGTAQFLYLGPTYALVQTLARPAMRATASALVLLVVNLIGLGVGPPLTGWLSDYFAATSGTGSADASAAGLRTALIGTATLFLWSAVHYGIAARHLPGDLHRSE</sequence>
<keyword evidence="3 6" id="KW-0812">Transmembrane</keyword>
<keyword evidence="2" id="KW-0813">Transport</keyword>
<dbReference type="GO" id="GO:0022857">
    <property type="term" value="F:transmembrane transporter activity"/>
    <property type="evidence" value="ECO:0007669"/>
    <property type="project" value="InterPro"/>
</dbReference>
<dbReference type="CDD" id="cd17328">
    <property type="entry name" value="MFS_spinster_like"/>
    <property type="match status" value="1"/>
</dbReference>
<keyword evidence="4 6" id="KW-1133">Transmembrane helix</keyword>
<feature type="transmembrane region" description="Helical" evidence="6">
    <location>
        <begin position="395"/>
        <end position="416"/>
    </location>
</feature>
<dbReference type="EMBL" id="FZPA01000011">
    <property type="protein sequence ID" value="SNT09715.1"/>
    <property type="molecule type" value="Genomic_DNA"/>
</dbReference>
<keyword evidence="9" id="KW-1185">Reference proteome</keyword>
<feature type="transmembrane region" description="Helical" evidence="6">
    <location>
        <begin position="49"/>
        <end position="68"/>
    </location>
</feature>
<comment type="subcellular location">
    <subcellularLocation>
        <location evidence="1">Membrane</location>
        <topology evidence="1">Multi-pass membrane protein</topology>
    </subcellularLocation>
</comment>
<feature type="transmembrane region" description="Helical" evidence="6">
    <location>
        <begin position="139"/>
        <end position="160"/>
    </location>
</feature>
<evidence type="ECO:0000256" key="3">
    <source>
        <dbReference type="ARBA" id="ARBA00022692"/>
    </source>
</evidence>
<dbReference type="Proteomes" id="UP000198339">
    <property type="component" value="Unassembled WGS sequence"/>
</dbReference>
<dbReference type="RefSeq" id="WP_089216752.1">
    <property type="nucleotide sequence ID" value="NZ_FZPA01000011.1"/>
</dbReference>
<dbReference type="InterPro" id="IPR020846">
    <property type="entry name" value="MFS_dom"/>
</dbReference>
<dbReference type="SUPFAM" id="SSF103473">
    <property type="entry name" value="MFS general substrate transporter"/>
    <property type="match status" value="1"/>
</dbReference>
<evidence type="ECO:0000256" key="4">
    <source>
        <dbReference type="ARBA" id="ARBA00022989"/>
    </source>
</evidence>
<proteinExistence type="predicted"/>
<dbReference type="PROSITE" id="PS50850">
    <property type="entry name" value="MFS"/>
    <property type="match status" value="1"/>
</dbReference>
<protein>
    <submittedName>
        <fullName evidence="8">Predicted arabinose efflux permease, MFS family</fullName>
    </submittedName>
</protein>
<reference evidence="8 9" key="1">
    <citation type="submission" date="2017-06" db="EMBL/GenBank/DDBJ databases">
        <authorList>
            <person name="Kim H.J."/>
            <person name="Triplett B.A."/>
        </authorList>
    </citation>
    <scope>NUCLEOTIDE SEQUENCE [LARGE SCALE GENOMIC DNA]</scope>
    <source>
        <strain evidence="8 9">DS15</strain>
    </source>
</reference>
<dbReference type="Pfam" id="PF07690">
    <property type="entry name" value="MFS_1"/>
    <property type="match status" value="1"/>
</dbReference>
<feature type="transmembrane region" description="Helical" evidence="6">
    <location>
        <begin position="105"/>
        <end position="127"/>
    </location>
</feature>
<evidence type="ECO:0000256" key="5">
    <source>
        <dbReference type="ARBA" id="ARBA00023136"/>
    </source>
</evidence>
<evidence type="ECO:0000259" key="7">
    <source>
        <dbReference type="PROSITE" id="PS50850"/>
    </source>
</evidence>
<name>A0A239JV95_9SPHN</name>
<dbReference type="PANTHER" id="PTHR23505">
    <property type="entry name" value="SPINSTER"/>
    <property type="match status" value="1"/>
</dbReference>
<dbReference type="InterPro" id="IPR036259">
    <property type="entry name" value="MFS_trans_sf"/>
</dbReference>
<evidence type="ECO:0000256" key="1">
    <source>
        <dbReference type="ARBA" id="ARBA00004141"/>
    </source>
</evidence>
<evidence type="ECO:0000256" key="6">
    <source>
        <dbReference type="SAM" id="Phobius"/>
    </source>
</evidence>